<evidence type="ECO:0000313" key="10">
    <source>
        <dbReference type="Proteomes" id="UP000472971"/>
    </source>
</evidence>
<dbReference type="InterPro" id="IPR036702">
    <property type="entry name" value="ComB-like_sf"/>
</dbReference>
<keyword evidence="10" id="KW-1185">Reference proteome</keyword>
<dbReference type="SUPFAM" id="SSF142823">
    <property type="entry name" value="ComB-like"/>
    <property type="match status" value="1"/>
</dbReference>
<dbReference type="Pfam" id="PF04029">
    <property type="entry name" value="2-ph_phosp"/>
    <property type="match status" value="1"/>
</dbReference>
<dbReference type="InterPro" id="IPR005238">
    <property type="entry name" value="ComB-like"/>
</dbReference>
<dbReference type="GO" id="GO:0050532">
    <property type="term" value="F:2-phosphosulfolactate phosphatase activity"/>
    <property type="evidence" value="ECO:0007669"/>
    <property type="project" value="UniProtKB-EC"/>
</dbReference>
<evidence type="ECO:0000256" key="2">
    <source>
        <dbReference type="ARBA" id="ARBA00009997"/>
    </source>
</evidence>
<evidence type="ECO:0000313" key="11">
    <source>
        <dbReference type="Proteomes" id="UP000570010"/>
    </source>
</evidence>
<evidence type="ECO:0000256" key="7">
    <source>
        <dbReference type="ARBA" id="ARBA00033711"/>
    </source>
</evidence>
<reference evidence="8 11" key="2">
    <citation type="submission" date="2020-07" db="EMBL/GenBank/DDBJ databases">
        <authorList>
            <person name="Feng H."/>
        </authorList>
    </citation>
    <scope>NUCLEOTIDE SEQUENCE [LARGE SCALE GENOMIC DNA]</scope>
    <source>
        <strain evidence="11">s-12</strain>
        <strain evidence="8">S-12</strain>
    </source>
</reference>
<dbReference type="Gene3D" id="3.90.1560.10">
    <property type="entry name" value="ComB-like"/>
    <property type="match status" value="1"/>
</dbReference>
<sequence length="222" mass="24411">MEDKIAVVLDVLLATSTITACFSYGAKEVYPVVDEAEARSLANKMVNKDVCLVGEFDGQTIEQFLDPTPLSLREHMKGKSIILSTTNGTVAIRKASNAKKVFICSLLNGRAVAKEIAQAYENETIIVICSGSKNKFSLEDFYGAGYFISQLADEREIKLTDSALTAKLFYEQFASESKQMLTESKVGKKLTQIGIGDDVEFVSMQGIITVIPQLVNNRLINY</sequence>
<comment type="similarity">
    <text evidence="2">Belongs to the ComB family.</text>
</comment>
<organism evidence="9 10">
    <name type="scientific">Bacillus aquiflavi</name>
    <dbReference type="NCBI Taxonomy" id="2672567"/>
    <lineage>
        <taxon>Bacteria</taxon>
        <taxon>Bacillati</taxon>
        <taxon>Bacillota</taxon>
        <taxon>Bacilli</taxon>
        <taxon>Bacillales</taxon>
        <taxon>Bacillaceae</taxon>
        <taxon>Bacillus</taxon>
    </lineage>
</organism>
<evidence type="ECO:0000256" key="6">
    <source>
        <dbReference type="ARBA" id="ARBA00022842"/>
    </source>
</evidence>
<dbReference type="Proteomes" id="UP000472971">
    <property type="component" value="Unassembled WGS sequence"/>
</dbReference>
<gene>
    <name evidence="9" type="ORF">G4D64_04915</name>
    <name evidence="8" type="ORF">H1Z61_04955</name>
</gene>
<dbReference type="EMBL" id="JAAIWN010000008">
    <property type="protein sequence ID" value="NEY80879.1"/>
    <property type="molecule type" value="Genomic_DNA"/>
</dbReference>
<name>A0A6B3VSD7_9BACI</name>
<dbReference type="GO" id="GO:0000287">
    <property type="term" value="F:magnesium ion binding"/>
    <property type="evidence" value="ECO:0007669"/>
    <property type="project" value="InterPro"/>
</dbReference>
<comment type="cofactor">
    <cofactor evidence="1">
        <name>Mg(2+)</name>
        <dbReference type="ChEBI" id="CHEBI:18420"/>
    </cofactor>
</comment>
<evidence type="ECO:0000313" key="9">
    <source>
        <dbReference type="EMBL" id="NEY80879.1"/>
    </source>
</evidence>
<dbReference type="PANTHER" id="PTHR37311">
    <property type="entry name" value="2-PHOSPHOSULFOLACTATE PHOSPHATASE-RELATED"/>
    <property type="match status" value="1"/>
</dbReference>
<dbReference type="PANTHER" id="PTHR37311:SF1">
    <property type="entry name" value="2-PHOSPHOSULFOLACTATE PHOSPHATASE-RELATED"/>
    <property type="match status" value="1"/>
</dbReference>
<dbReference type="AlphaFoldDB" id="A0A6B3VSD7"/>
<reference evidence="9 10" key="1">
    <citation type="submission" date="2020-02" db="EMBL/GenBank/DDBJ databases">
        <title>Bacillus aquiflavi sp. nov., isolated from yellow water of strong flavor Chinese baijiu in Yibin region of China.</title>
        <authorList>
            <person name="Xie J."/>
        </authorList>
    </citation>
    <scope>NUCLEOTIDE SEQUENCE [LARGE SCALE GENOMIC DNA]</scope>
    <source>
        <strain evidence="9 10">3H-10</strain>
    </source>
</reference>
<dbReference type="PROSITE" id="PS51257">
    <property type="entry name" value="PROKAR_LIPOPROTEIN"/>
    <property type="match status" value="1"/>
</dbReference>
<evidence type="ECO:0000313" key="8">
    <source>
        <dbReference type="EMBL" id="MBA4536512.1"/>
    </source>
</evidence>
<dbReference type="EC" id="3.1.3.71" evidence="3"/>
<keyword evidence="6" id="KW-0460">Magnesium</keyword>
<keyword evidence="5" id="KW-0378">Hydrolase</keyword>
<dbReference type="EMBL" id="JACEIO010000008">
    <property type="protein sequence ID" value="MBA4536512.1"/>
    <property type="molecule type" value="Genomic_DNA"/>
</dbReference>
<dbReference type="GO" id="GO:0050545">
    <property type="term" value="F:sulfopyruvate decarboxylase activity"/>
    <property type="evidence" value="ECO:0007669"/>
    <property type="project" value="TreeGrafter"/>
</dbReference>
<protein>
    <recommendedName>
        <fullName evidence="4">Probable 2-phosphosulfolactate phosphatase</fullName>
        <ecNumber evidence="3">3.1.3.71</ecNumber>
    </recommendedName>
</protein>
<evidence type="ECO:0000256" key="3">
    <source>
        <dbReference type="ARBA" id="ARBA00012953"/>
    </source>
</evidence>
<evidence type="ECO:0000256" key="5">
    <source>
        <dbReference type="ARBA" id="ARBA00022801"/>
    </source>
</evidence>
<comment type="catalytic activity">
    <reaction evidence="7">
        <text>(2R)-O-phospho-3-sulfolactate + H2O = (2R)-3-sulfolactate + phosphate</text>
        <dbReference type="Rhea" id="RHEA:23416"/>
        <dbReference type="ChEBI" id="CHEBI:15377"/>
        <dbReference type="ChEBI" id="CHEBI:15597"/>
        <dbReference type="ChEBI" id="CHEBI:43474"/>
        <dbReference type="ChEBI" id="CHEBI:58738"/>
        <dbReference type="EC" id="3.1.3.71"/>
    </reaction>
</comment>
<accession>A0A6B3VSD7</accession>
<comment type="caution">
    <text evidence="9">The sequence shown here is derived from an EMBL/GenBank/DDBJ whole genome shotgun (WGS) entry which is preliminary data.</text>
</comment>
<evidence type="ECO:0000256" key="4">
    <source>
        <dbReference type="ARBA" id="ARBA00021948"/>
    </source>
</evidence>
<dbReference type="Proteomes" id="UP000570010">
    <property type="component" value="Unassembled WGS sequence"/>
</dbReference>
<proteinExistence type="inferred from homology"/>
<evidence type="ECO:0000256" key="1">
    <source>
        <dbReference type="ARBA" id="ARBA00001946"/>
    </source>
</evidence>